<accession>A0A927H763</accession>
<keyword evidence="2" id="KW-1185">Reference proteome</keyword>
<organism evidence="1 2">
    <name type="scientific">Paenibacillus arenilitoris</name>
    <dbReference type="NCBI Taxonomy" id="2772299"/>
    <lineage>
        <taxon>Bacteria</taxon>
        <taxon>Bacillati</taxon>
        <taxon>Bacillota</taxon>
        <taxon>Bacilli</taxon>
        <taxon>Bacillales</taxon>
        <taxon>Paenibacillaceae</taxon>
        <taxon>Paenibacillus</taxon>
    </lineage>
</organism>
<comment type="caution">
    <text evidence="1">The sequence shown here is derived from an EMBL/GenBank/DDBJ whole genome shotgun (WGS) entry which is preliminary data.</text>
</comment>
<reference evidence="1" key="1">
    <citation type="submission" date="2020-09" db="EMBL/GenBank/DDBJ databases">
        <title>A novel bacterium of genus Paenibacillus, isolated from South China Sea.</title>
        <authorList>
            <person name="Huang H."/>
            <person name="Mo K."/>
            <person name="Hu Y."/>
        </authorList>
    </citation>
    <scope>NUCLEOTIDE SEQUENCE</scope>
    <source>
        <strain evidence="1">IB182493</strain>
    </source>
</reference>
<dbReference type="EMBL" id="JACXIY010000018">
    <property type="protein sequence ID" value="MBD2870212.1"/>
    <property type="molecule type" value="Genomic_DNA"/>
</dbReference>
<dbReference type="Proteomes" id="UP000632125">
    <property type="component" value="Unassembled WGS sequence"/>
</dbReference>
<sequence>MAKIKGDEYVKFVTEQFVQYIETPKAERKQTRTSARAQREPWLTRWFGWGPMSLMLWWRGITHRQR</sequence>
<evidence type="ECO:0000313" key="2">
    <source>
        <dbReference type="Proteomes" id="UP000632125"/>
    </source>
</evidence>
<gene>
    <name evidence="1" type="ORF">IDH41_16645</name>
</gene>
<dbReference type="RefSeq" id="WP_190862942.1">
    <property type="nucleotide sequence ID" value="NZ_JACXIY010000018.1"/>
</dbReference>
<proteinExistence type="predicted"/>
<protein>
    <submittedName>
        <fullName evidence="1">YqzE family protein</fullName>
    </submittedName>
</protein>
<evidence type="ECO:0000313" key="1">
    <source>
        <dbReference type="EMBL" id="MBD2870212.1"/>
    </source>
</evidence>
<dbReference type="Pfam" id="PF14038">
    <property type="entry name" value="YqzE"/>
    <property type="match status" value="1"/>
</dbReference>
<name>A0A927H763_9BACL</name>
<dbReference type="AlphaFoldDB" id="A0A927H763"/>
<dbReference type="InterPro" id="IPR025622">
    <property type="entry name" value="YqzE"/>
</dbReference>